<dbReference type="InterPro" id="IPR008150">
    <property type="entry name" value="Phytoene_DH_bac_CS"/>
</dbReference>
<dbReference type="NCBIfam" id="NF045637">
    <property type="entry name" value="carotdesatCrtDProt"/>
    <property type="match status" value="1"/>
</dbReference>
<keyword evidence="8" id="KW-1185">Reference proteome</keyword>
<dbReference type="Gene3D" id="3.50.50.60">
    <property type="entry name" value="FAD/NAD(P)-binding domain"/>
    <property type="match status" value="2"/>
</dbReference>
<evidence type="ECO:0000256" key="1">
    <source>
        <dbReference type="ARBA" id="ARBA00004829"/>
    </source>
</evidence>
<dbReference type="InterPro" id="IPR014105">
    <property type="entry name" value="Carotenoid/retinoid_OxRdtase"/>
</dbReference>
<dbReference type="InterPro" id="IPR002937">
    <property type="entry name" value="Amino_oxidase"/>
</dbReference>
<keyword evidence="4 5" id="KW-0560">Oxidoreductase</keyword>
<dbReference type="SUPFAM" id="SSF51905">
    <property type="entry name" value="FAD/NAD(P)-binding domain"/>
    <property type="match status" value="1"/>
</dbReference>
<feature type="domain" description="Amine oxidase" evidence="6">
    <location>
        <begin position="12"/>
        <end position="498"/>
    </location>
</feature>
<comment type="pathway">
    <text evidence="1 5">Carotenoid biosynthesis.</text>
</comment>
<dbReference type="InterPro" id="IPR036188">
    <property type="entry name" value="FAD/NAD-bd_sf"/>
</dbReference>
<dbReference type="PANTHER" id="PTHR43734">
    <property type="entry name" value="PHYTOENE DESATURASE"/>
    <property type="match status" value="1"/>
</dbReference>
<dbReference type="RefSeq" id="WP_137735088.1">
    <property type="nucleotide sequence ID" value="NZ_BJCL01000016.1"/>
</dbReference>
<dbReference type="PANTHER" id="PTHR43734:SF7">
    <property type="entry name" value="4,4'-DIAPONEUROSPORENE OXYGENASE"/>
    <property type="match status" value="1"/>
</dbReference>
<dbReference type="AlphaFoldDB" id="A0A480AYN7"/>
<dbReference type="OrthoDB" id="9774675at2"/>
<dbReference type="InterPro" id="IPR054841">
    <property type="entry name" value="carotdesatCrtD"/>
</dbReference>
<dbReference type="GO" id="GO:0016117">
    <property type="term" value="P:carotenoid biosynthetic process"/>
    <property type="evidence" value="ECO:0007669"/>
    <property type="project" value="UniProtKB-KW"/>
</dbReference>
<comment type="similarity">
    <text evidence="2 5">Belongs to the carotenoid/retinoid oxidoreductase family.</text>
</comment>
<sequence length="522" mass="55296">MLPVIVIGAGVGGLATAVALAAQGRAVRVIERDAAPGGKLRPVRIGGQALDAGPTVMTMRDVFDGLFALAGERLDDHLRLTPLRTLARHTWPDGSCFDLHADRAATLDAIGRLSGAAAARQYADFCTRSQSIYETLNGPYLRRSRPNPVSLAWRCAQGGLAQWLALARISPFQTLWRELGRQFSDPRLRQLFARYATYGGSSPLAAPATLMLIAHVEQAGVWSVDGGMHQLAQALVQLAQRLGVRFSCGQQVSRVLLHQGRAAGVQLVGPDGQPGETVAAASVVFNGDAAALGAGLLGDGVRRAVPVRPVAGRSLSALTWNLHAPTRGFPLLRHTVFFSGDYPLEFQELFAQGRLPTEPTVYICAQDRADDPLPTDSGPERLLCLVNAPATGDRGAPTDEEIAACEQRTFAHLRRLGLQLQPDSPGRLRHSPAHWAQRFPATGGALYGQATHGWQASFSRPAAATAVPGLFLAGGSTHPGAGVPMAALSGLQAAQQVLAERPGPISTMQWRPAAMPGGTSTR</sequence>
<gene>
    <name evidence="7" type="ORF">AQPW35_44530</name>
</gene>
<name>A0A480AYN7_9BURK</name>
<organism evidence="7 8">
    <name type="scientific">Pseudaquabacterium pictum</name>
    <dbReference type="NCBI Taxonomy" id="2315236"/>
    <lineage>
        <taxon>Bacteria</taxon>
        <taxon>Pseudomonadati</taxon>
        <taxon>Pseudomonadota</taxon>
        <taxon>Betaproteobacteria</taxon>
        <taxon>Burkholderiales</taxon>
        <taxon>Sphaerotilaceae</taxon>
        <taxon>Pseudaquabacterium</taxon>
    </lineage>
</organism>
<dbReference type="EMBL" id="BJCL01000016">
    <property type="protein sequence ID" value="GCL65372.1"/>
    <property type="molecule type" value="Genomic_DNA"/>
</dbReference>
<evidence type="ECO:0000256" key="5">
    <source>
        <dbReference type="RuleBase" id="RU362075"/>
    </source>
</evidence>
<dbReference type="Proteomes" id="UP000301751">
    <property type="component" value="Unassembled WGS sequence"/>
</dbReference>
<accession>A0A480AYN7</accession>
<keyword evidence="3 5" id="KW-0125">Carotenoid biosynthesis</keyword>
<evidence type="ECO:0000259" key="6">
    <source>
        <dbReference type="Pfam" id="PF01593"/>
    </source>
</evidence>
<dbReference type="PROSITE" id="PS00982">
    <property type="entry name" value="PHYTOENE_DH"/>
    <property type="match status" value="1"/>
</dbReference>
<dbReference type="Pfam" id="PF01593">
    <property type="entry name" value="Amino_oxidase"/>
    <property type="match status" value="1"/>
</dbReference>
<dbReference type="NCBIfam" id="TIGR02734">
    <property type="entry name" value="crtI_fam"/>
    <property type="match status" value="1"/>
</dbReference>
<proteinExistence type="inferred from homology"/>
<evidence type="ECO:0000256" key="4">
    <source>
        <dbReference type="ARBA" id="ARBA00023002"/>
    </source>
</evidence>
<evidence type="ECO:0000256" key="2">
    <source>
        <dbReference type="ARBA" id="ARBA00006046"/>
    </source>
</evidence>
<evidence type="ECO:0000256" key="3">
    <source>
        <dbReference type="ARBA" id="ARBA00022746"/>
    </source>
</evidence>
<protein>
    <submittedName>
        <fullName evidence="7">Phytoene desaturase</fullName>
    </submittedName>
</protein>
<dbReference type="GO" id="GO:0016627">
    <property type="term" value="F:oxidoreductase activity, acting on the CH-CH group of donors"/>
    <property type="evidence" value="ECO:0007669"/>
    <property type="project" value="UniProtKB-ARBA"/>
</dbReference>
<comment type="caution">
    <text evidence="7">The sequence shown here is derived from an EMBL/GenBank/DDBJ whole genome shotgun (WGS) entry which is preliminary data.</text>
</comment>
<reference evidence="8" key="1">
    <citation type="submission" date="2019-03" db="EMBL/GenBank/DDBJ databases">
        <title>Aquabacterium pictum sp.nov., the first bacteriochlorophyll a-containing freshwater bacterium in the genus Aquabacterium of the class Betaproteobacteria.</title>
        <authorList>
            <person name="Hirose S."/>
            <person name="Tank M."/>
            <person name="Hara E."/>
            <person name="Tamaki H."/>
            <person name="Takaichi S."/>
            <person name="Haruta S."/>
            <person name="Hanada S."/>
        </authorList>
    </citation>
    <scope>NUCLEOTIDE SEQUENCE [LARGE SCALE GENOMIC DNA]</scope>
    <source>
        <strain evidence="8">W35</strain>
    </source>
</reference>
<evidence type="ECO:0000313" key="7">
    <source>
        <dbReference type="EMBL" id="GCL65372.1"/>
    </source>
</evidence>
<evidence type="ECO:0000313" key="8">
    <source>
        <dbReference type="Proteomes" id="UP000301751"/>
    </source>
</evidence>